<evidence type="ECO:0000256" key="1">
    <source>
        <dbReference type="ARBA" id="ARBA00001561"/>
    </source>
</evidence>
<keyword evidence="8" id="KW-0961">Cell wall biogenesis/degradation</keyword>
<feature type="domain" description="LysM" evidence="10">
    <location>
        <begin position="418"/>
        <end position="462"/>
    </location>
</feature>
<evidence type="ECO:0000256" key="4">
    <source>
        <dbReference type="ARBA" id="ARBA00011901"/>
    </source>
</evidence>
<dbReference type="InterPro" id="IPR002508">
    <property type="entry name" value="MurNAc-LAA_cat"/>
</dbReference>
<dbReference type="PROSITE" id="PS51782">
    <property type="entry name" value="LYSM"/>
    <property type="match status" value="1"/>
</dbReference>
<dbReference type="InterPro" id="IPR021731">
    <property type="entry name" value="AMIN_dom"/>
</dbReference>
<name>A0A2K9LS27_9GAMM</name>
<dbReference type="EMBL" id="CP022684">
    <property type="protein sequence ID" value="AUM13634.1"/>
    <property type="molecule type" value="Genomic_DNA"/>
</dbReference>
<dbReference type="CDD" id="cd00118">
    <property type="entry name" value="LysM"/>
    <property type="match status" value="1"/>
</dbReference>
<evidence type="ECO:0000256" key="5">
    <source>
        <dbReference type="ARBA" id="ARBA00022729"/>
    </source>
</evidence>
<evidence type="ECO:0000259" key="10">
    <source>
        <dbReference type="PROSITE" id="PS51782"/>
    </source>
</evidence>
<dbReference type="GO" id="GO:0071555">
    <property type="term" value="P:cell wall organization"/>
    <property type="evidence" value="ECO:0007669"/>
    <property type="project" value="UniProtKB-KW"/>
</dbReference>
<comment type="similarity">
    <text evidence="3">Belongs to the N-acetylmuramoyl-L-alanine amidase 3 family.</text>
</comment>
<dbReference type="Gene3D" id="2.60.40.3500">
    <property type="match status" value="1"/>
</dbReference>
<dbReference type="InterPro" id="IPR018392">
    <property type="entry name" value="LysM"/>
</dbReference>
<dbReference type="EC" id="3.5.1.28" evidence="4"/>
<evidence type="ECO:0000256" key="3">
    <source>
        <dbReference type="ARBA" id="ARBA00010860"/>
    </source>
</evidence>
<dbReference type="PANTHER" id="PTHR30404:SF0">
    <property type="entry name" value="N-ACETYLMURAMOYL-L-ALANINE AMIDASE AMIC"/>
    <property type="match status" value="1"/>
</dbReference>
<keyword evidence="5" id="KW-0732">Signal</keyword>
<dbReference type="InterPro" id="IPR050695">
    <property type="entry name" value="N-acetylmuramoyl_amidase_3"/>
</dbReference>
<dbReference type="InterPro" id="IPR036779">
    <property type="entry name" value="LysM_dom_sf"/>
</dbReference>
<keyword evidence="6" id="KW-0574">Periplasm</keyword>
<dbReference type="Pfam" id="PF01520">
    <property type="entry name" value="Amidase_3"/>
    <property type="match status" value="1"/>
</dbReference>
<dbReference type="Pfam" id="PF01476">
    <property type="entry name" value="LysM"/>
    <property type="match status" value="1"/>
</dbReference>
<evidence type="ECO:0000256" key="2">
    <source>
        <dbReference type="ARBA" id="ARBA00004418"/>
    </source>
</evidence>
<dbReference type="Gene3D" id="3.40.630.40">
    <property type="entry name" value="Zn-dependent exopeptidases"/>
    <property type="match status" value="1"/>
</dbReference>
<dbReference type="KEGG" id="kak:Kalk_14915"/>
<dbReference type="PANTHER" id="PTHR30404">
    <property type="entry name" value="N-ACETYLMURAMOYL-L-ALANINE AMIDASE"/>
    <property type="match status" value="1"/>
</dbReference>
<dbReference type="GO" id="GO:0008745">
    <property type="term" value="F:N-acetylmuramoyl-L-alanine amidase activity"/>
    <property type="evidence" value="ECO:0007669"/>
    <property type="project" value="UniProtKB-EC"/>
</dbReference>
<keyword evidence="12" id="KW-1185">Reference proteome</keyword>
<dbReference type="Proteomes" id="UP000235116">
    <property type="component" value="Chromosome"/>
</dbReference>
<evidence type="ECO:0000256" key="6">
    <source>
        <dbReference type="ARBA" id="ARBA00022764"/>
    </source>
</evidence>
<comment type="subcellular location">
    <subcellularLocation>
        <location evidence="2">Periplasm</location>
    </subcellularLocation>
</comment>
<dbReference type="SUPFAM" id="SSF53187">
    <property type="entry name" value="Zn-dependent exopeptidases"/>
    <property type="match status" value="1"/>
</dbReference>
<reference evidence="12" key="1">
    <citation type="submission" date="2017-08" db="EMBL/GenBank/DDBJ databases">
        <title>Direct submision.</title>
        <authorList>
            <person name="Kim S.-J."/>
            <person name="Rhee S.-K."/>
        </authorList>
    </citation>
    <scope>NUCLEOTIDE SEQUENCE [LARGE SCALE GENOMIC DNA]</scope>
    <source>
        <strain evidence="12">GI5</strain>
    </source>
</reference>
<evidence type="ECO:0000313" key="11">
    <source>
        <dbReference type="EMBL" id="AUM13634.1"/>
    </source>
</evidence>
<dbReference type="CDD" id="cd02696">
    <property type="entry name" value="MurNAc-LAA"/>
    <property type="match status" value="1"/>
</dbReference>
<evidence type="ECO:0000256" key="9">
    <source>
        <dbReference type="ARBA" id="ARBA00074581"/>
    </source>
</evidence>
<dbReference type="SMART" id="SM00646">
    <property type="entry name" value="Ami_3"/>
    <property type="match status" value="1"/>
</dbReference>
<dbReference type="Gene3D" id="3.10.350.10">
    <property type="entry name" value="LysM domain"/>
    <property type="match status" value="1"/>
</dbReference>
<comment type="catalytic activity">
    <reaction evidence="1">
        <text>Hydrolyzes the link between N-acetylmuramoyl residues and L-amino acid residues in certain cell-wall glycopeptides.</text>
        <dbReference type="EC" id="3.5.1.28"/>
    </reaction>
</comment>
<dbReference type="GO" id="GO:0009253">
    <property type="term" value="P:peptidoglycan catabolic process"/>
    <property type="evidence" value="ECO:0007669"/>
    <property type="project" value="InterPro"/>
</dbReference>
<evidence type="ECO:0000256" key="7">
    <source>
        <dbReference type="ARBA" id="ARBA00022801"/>
    </source>
</evidence>
<protein>
    <recommendedName>
        <fullName evidence="9">N-acetylmuramoyl-L-alanine amidase AmiC</fullName>
        <ecNumber evidence="4">3.5.1.28</ecNumber>
    </recommendedName>
</protein>
<dbReference type="GO" id="GO:0030288">
    <property type="term" value="C:outer membrane-bounded periplasmic space"/>
    <property type="evidence" value="ECO:0007669"/>
    <property type="project" value="TreeGrafter"/>
</dbReference>
<evidence type="ECO:0000256" key="8">
    <source>
        <dbReference type="ARBA" id="ARBA00023316"/>
    </source>
</evidence>
<evidence type="ECO:0000313" key="12">
    <source>
        <dbReference type="Proteomes" id="UP000235116"/>
    </source>
</evidence>
<proteinExistence type="inferred from homology"/>
<dbReference type="RefSeq" id="WP_101895009.1">
    <property type="nucleotide sequence ID" value="NZ_CP022684.1"/>
</dbReference>
<dbReference type="SMART" id="SM00257">
    <property type="entry name" value="LysM"/>
    <property type="match status" value="1"/>
</dbReference>
<dbReference type="SUPFAM" id="SSF54106">
    <property type="entry name" value="LysM domain"/>
    <property type="match status" value="1"/>
</dbReference>
<sequence>MRLEKGLKKSLKKLLQATVVLGIILATPLSLAAEKISSVRVWNAPDNTRIVFDLTGPVSHHLFTLEAPNRVVIDIPNADKSKALDLVDFKGGPLVNVRSAAQSNGDLRVVLDLDRKLNPKSFLLKPSEQYGHRLVIDLENTGPGNAVAAVSAPAATAKPASVSQPKSYSSIKGGRDIVVAIDAGHGGEDPGAIGAKGTREKDVVLQIARRIYNVLQVEKGIKPVLIRTGDYFIPLAARREAARRKHNADLFVSIHADAFDNRKARGASVFALSRSGATSTLARVLAEKENQSDAIGGVNINNADEMVASVIYDLAMEGSMEHSIKVGSIVLREMGGVTHLHKKHLEQAGFAVLKSPDIPSILVETGFISNPTEERNLRSTDHQVKLSRAIGRGIITYFDQHPPPGTYFAALKEQRDALKHRIASGETLSGIAQRYRVDLAALMQHNRLSNTDVIRVGQVLSIPNT</sequence>
<accession>A0A2K9LS27</accession>
<dbReference type="AlphaFoldDB" id="A0A2K9LS27"/>
<dbReference type="OrthoDB" id="9806267at2"/>
<dbReference type="FunFam" id="3.40.630.40:FF:000001">
    <property type="entry name" value="N-acetylmuramoyl-L-alanine amidase"/>
    <property type="match status" value="1"/>
</dbReference>
<organism evidence="11 12">
    <name type="scientific">Ketobacter alkanivorans</name>
    <dbReference type="NCBI Taxonomy" id="1917421"/>
    <lineage>
        <taxon>Bacteria</taxon>
        <taxon>Pseudomonadati</taxon>
        <taxon>Pseudomonadota</taxon>
        <taxon>Gammaproteobacteria</taxon>
        <taxon>Pseudomonadales</taxon>
        <taxon>Ketobacteraceae</taxon>
        <taxon>Ketobacter</taxon>
    </lineage>
</organism>
<dbReference type="Pfam" id="PF11741">
    <property type="entry name" value="AMIN"/>
    <property type="match status" value="1"/>
</dbReference>
<gene>
    <name evidence="11" type="ORF">Kalk_14915</name>
</gene>
<keyword evidence="7" id="KW-0378">Hydrolase</keyword>